<dbReference type="AlphaFoldDB" id="A0A0W8E275"/>
<feature type="domain" description="ABC transporter" evidence="4">
    <location>
        <begin position="5"/>
        <end position="216"/>
    </location>
</feature>
<dbReference type="InterPro" id="IPR050166">
    <property type="entry name" value="ABC_transporter_ATP-bind"/>
</dbReference>
<dbReference type="InterPro" id="IPR027417">
    <property type="entry name" value="P-loop_NTPase"/>
</dbReference>
<keyword evidence="1" id="KW-0813">Transport</keyword>
<keyword evidence="3 5" id="KW-0067">ATP-binding</keyword>
<evidence type="ECO:0000256" key="1">
    <source>
        <dbReference type="ARBA" id="ARBA00022448"/>
    </source>
</evidence>
<organism evidence="5">
    <name type="scientific">hydrocarbon metagenome</name>
    <dbReference type="NCBI Taxonomy" id="938273"/>
    <lineage>
        <taxon>unclassified sequences</taxon>
        <taxon>metagenomes</taxon>
        <taxon>ecological metagenomes</taxon>
    </lineage>
</organism>
<gene>
    <name evidence="5" type="ORF">ASZ90_020177</name>
</gene>
<evidence type="ECO:0000259" key="4">
    <source>
        <dbReference type="PROSITE" id="PS50893"/>
    </source>
</evidence>
<dbReference type="Gene3D" id="3.40.50.300">
    <property type="entry name" value="P-loop containing nucleotide triphosphate hydrolases"/>
    <property type="match status" value="1"/>
</dbReference>
<protein>
    <submittedName>
        <fullName evidence="5">Alkanesulfonates / sulfonate abc transporter atp-binding protein</fullName>
    </submittedName>
</protein>
<dbReference type="PROSITE" id="PS00211">
    <property type="entry name" value="ABC_TRANSPORTER_1"/>
    <property type="match status" value="1"/>
</dbReference>
<dbReference type="SMART" id="SM00382">
    <property type="entry name" value="AAA"/>
    <property type="match status" value="1"/>
</dbReference>
<dbReference type="PROSITE" id="PS50893">
    <property type="entry name" value="ABC_TRANSPORTER_2"/>
    <property type="match status" value="1"/>
</dbReference>
<dbReference type="SUPFAM" id="SSF52540">
    <property type="entry name" value="P-loop containing nucleoside triphosphate hydrolases"/>
    <property type="match status" value="1"/>
</dbReference>
<dbReference type="PANTHER" id="PTHR42788">
    <property type="entry name" value="TAURINE IMPORT ATP-BINDING PROTEIN-RELATED"/>
    <property type="match status" value="1"/>
</dbReference>
<dbReference type="GO" id="GO:0005524">
    <property type="term" value="F:ATP binding"/>
    <property type="evidence" value="ECO:0007669"/>
    <property type="project" value="UniProtKB-KW"/>
</dbReference>
<reference evidence="5" key="1">
    <citation type="journal article" date="2015" name="Proc. Natl. Acad. Sci. U.S.A.">
        <title>Networks of energetic and metabolic interactions define dynamics in microbial communities.</title>
        <authorList>
            <person name="Embree M."/>
            <person name="Liu J.K."/>
            <person name="Al-Bassam M.M."/>
            <person name="Zengler K."/>
        </authorList>
    </citation>
    <scope>NUCLEOTIDE SEQUENCE</scope>
</reference>
<sequence length="233" mass="26070">MDNCLMVDKLSKSYGPLTVLDNWSLTISKGQRLVLLGPSGSGKTTFLRIISGLETPSSGIIESFDHKTGFVFQEPRLIPWRSVKDNLLFVNQNGDYQKILSRLRLTGFADYMPSQLSGGMRQRVNLARALMTTPDLLILDEAFSSLDLRVKASIMEDINQLWLENKFTIIGVTHDLKEALYLADKIIILSGRPSQIINQIKVDLGPNRSFSSPDLLKIESQLIDLICSTQVEV</sequence>
<evidence type="ECO:0000313" key="5">
    <source>
        <dbReference type="EMBL" id="KUG02545.1"/>
    </source>
</evidence>
<dbReference type="InterPro" id="IPR017871">
    <property type="entry name" value="ABC_transporter-like_CS"/>
</dbReference>
<evidence type="ECO:0000256" key="3">
    <source>
        <dbReference type="ARBA" id="ARBA00022840"/>
    </source>
</evidence>
<dbReference type="PANTHER" id="PTHR42788:SF13">
    <property type="entry name" value="ALIPHATIC SULFONATES IMPORT ATP-BINDING PROTEIN SSUB"/>
    <property type="match status" value="1"/>
</dbReference>
<dbReference type="Pfam" id="PF00005">
    <property type="entry name" value="ABC_tran"/>
    <property type="match status" value="1"/>
</dbReference>
<accession>A0A0W8E275</accession>
<name>A0A0W8E275_9ZZZZ</name>
<dbReference type="GO" id="GO:0016887">
    <property type="term" value="F:ATP hydrolysis activity"/>
    <property type="evidence" value="ECO:0007669"/>
    <property type="project" value="InterPro"/>
</dbReference>
<dbReference type="InterPro" id="IPR003439">
    <property type="entry name" value="ABC_transporter-like_ATP-bd"/>
</dbReference>
<dbReference type="EMBL" id="LNQE01001918">
    <property type="protein sequence ID" value="KUG02545.1"/>
    <property type="molecule type" value="Genomic_DNA"/>
</dbReference>
<evidence type="ECO:0000256" key="2">
    <source>
        <dbReference type="ARBA" id="ARBA00022741"/>
    </source>
</evidence>
<keyword evidence="2" id="KW-0547">Nucleotide-binding</keyword>
<dbReference type="InterPro" id="IPR003593">
    <property type="entry name" value="AAA+_ATPase"/>
</dbReference>
<proteinExistence type="predicted"/>
<comment type="caution">
    <text evidence="5">The sequence shown here is derived from an EMBL/GenBank/DDBJ whole genome shotgun (WGS) entry which is preliminary data.</text>
</comment>